<evidence type="ECO:0000256" key="2">
    <source>
        <dbReference type="ARBA" id="ARBA00023125"/>
    </source>
</evidence>
<evidence type="ECO:0000313" key="5">
    <source>
        <dbReference type="EMBL" id="SMP44519.1"/>
    </source>
</evidence>
<keyword evidence="1" id="KW-0805">Transcription regulation</keyword>
<keyword evidence="2" id="KW-0238">DNA-binding</keyword>
<keyword evidence="6" id="KW-1185">Reference proteome</keyword>
<dbReference type="InterPro" id="IPR051011">
    <property type="entry name" value="Metal_resp_trans_reg"/>
</dbReference>
<reference evidence="5" key="1">
    <citation type="submission" date="2017-05" db="EMBL/GenBank/DDBJ databases">
        <authorList>
            <person name="Varghese N."/>
            <person name="Submissions S."/>
        </authorList>
    </citation>
    <scope>NUCLEOTIDE SEQUENCE</scope>
    <source>
        <strain evidence="5">Su22</strain>
    </source>
</reference>
<dbReference type="PANTHER" id="PTHR43132:SF2">
    <property type="entry name" value="ARSENICAL RESISTANCE OPERON REPRESSOR ARSR-RELATED"/>
    <property type="match status" value="1"/>
</dbReference>
<dbReference type="SMART" id="SM00418">
    <property type="entry name" value="HTH_ARSR"/>
    <property type="match status" value="1"/>
</dbReference>
<organism evidence="5 6">
    <name type="scientific">Anoxynatronum buryatiense</name>
    <dbReference type="NCBI Taxonomy" id="489973"/>
    <lineage>
        <taxon>Bacteria</taxon>
        <taxon>Bacillati</taxon>
        <taxon>Bacillota</taxon>
        <taxon>Clostridia</taxon>
        <taxon>Eubacteriales</taxon>
        <taxon>Clostridiaceae</taxon>
        <taxon>Anoxynatronum</taxon>
    </lineage>
</organism>
<dbReference type="InterPro" id="IPR011991">
    <property type="entry name" value="ArsR-like_HTH"/>
</dbReference>
<dbReference type="GO" id="GO:0003677">
    <property type="term" value="F:DNA binding"/>
    <property type="evidence" value="ECO:0007669"/>
    <property type="project" value="UniProtKB-KW"/>
</dbReference>
<dbReference type="InterPro" id="IPR001845">
    <property type="entry name" value="HTH_ArsR_DNA-bd_dom"/>
</dbReference>
<dbReference type="PANTHER" id="PTHR43132">
    <property type="entry name" value="ARSENICAL RESISTANCE OPERON REPRESSOR ARSR-RELATED"/>
    <property type="match status" value="1"/>
</dbReference>
<evidence type="ECO:0000313" key="6">
    <source>
        <dbReference type="Proteomes" id="UP001158066"/>
    </source>
</evidence>
<dbReference type="SUPFAM" id="SSF46785">
    <property type="entry name" value="Winged helix' DNA-binding domain"/>
    <property type="match status" value="1"/>
</dbReference>
<comment type="caution">
    <text evidence="5">The sequence shown here is derived from an EMBL/GenBank/DDBJ whole genome shotgun (WGS) entry which is preliminary data.</text>
</comment>
<dbReference type="PRINTS" id="PR00778">
    <property type="entry name" value="HTHARSR"/>
</dbReference>
<keyword evidence="3" id="KW-0804">Transcription</keyword>
<dbReference type="EMBL" id="FXUF01000002">
    <property type="protein sequence ID" value="SMP44519.1"/>
    <property type="molecule type" value="Genomic_DNA"/>
</dbReference>
<dbReference type="Proteomes" id="UP001158066">
    <property type="component" value="Unassembled WGS sequence"/>
</dbReference>
<evidence type="ECO:0000256" key="3">
    <source>
        <dbReference type="ARBA" id="ARBA00023163"/>
    </source>
</evidence>
<name>A0AA45WTT7_9CLOT</name>
<dbReference type="Gene3D" id="1.10.10.10">
    <property type="entry name" value="Winged helix-like DNA-binding domain superfamily/Winged helix DNA-binding domain"/>
    <property type="match status" value="1"/>
</dbReference>
<accession>A0AA45WTT7</accession>
<dbReference type="GO" id="GO:0003700">
    <property type="term" value="F:DNA-binding transcription factor activity"/>
    <property type="evidence" value="ECO:0007669"/>
    <property type="project" value="InterPro"/>
</dbReference>
<sequence>MPHNSDNTTMIQLQQAADLLKAMGHPVRLCILKRLTDRGVTNVQQLQHCLSVPQSTVSQHLAVLRNAGIIQGQRQGLEIHYQIIHPQVPALIHQLQLSMNDDSSP</sequence>
<proteinExistence type="predicted"/>
<gene>
    <name evidence="5" type="ORF">SAMN06296020_102195</name>
</gene>
<dbReference type="RefSeq" id="WP_283408105.1">
    <property type="nucleotide sequence ID" value="NZ_FXUF01000002.1"/>
</dbReference>
<dbReference type="NCBIfam" id="NF033788">
    <property type="entry name" value="HTH_metalloreg"/>
    <property type="match status" value="1"/>
</dbReference>
<protein>
    <submittedName>
        <fullName evidence="5">Transcriptional regulator, ArsR family</fullName>
    </submittedName>
</protein>
<dbReference type="AlphaFoldDB" id="A0AA45WTT7"/>
<feature type="domain" description="HTH arsR-type" evidence="4">
    <location>
        <begin position="8"/>
        <end position="103"/>
    </location>
</feature>
<evidence type="ECO:0000259" key="4">
    <source>
        <dbReference type="PROSITE" id="PS50987"/>
    </source>
</evidence>
<dbReference type="Pfam" id="PF01022">
    <property type="entry name" value="HTH_5"/>
    <property type="match status" value="1"/>
</dbReference>
<evidence type="ECO:0000256" key="1">
    <source>
        <dbReference type="ARBA" id="ARBA00023015"/>
    </source>
</evidence>
<dbReference type="InterPro" id="IPR036390">
    <property type="entry name" value="WH_DNA-bd_sf"/>
</dbReference>
<dbReference type="PROSITE" id="PS50987">
    <property type="entry name" value="HTH_ARSR_2"/>
    <property type="match status" value="1"/>
</dbReference>
<dbReference type="CDD" id="cd00090">
    <property type="entry name" value="HTH_ARSR"/>
    <property type="match status" value="1"/>
</dbReference>
<dbReference type="InterPro" id="IPR036388">
    <property type="entry name" value="WH-like_DNA-bd_sf"/>
</dbReference>